<evidence type="ECO:0000313" key="2">
    <source>
        <dbReference type="Proteomes" id="UP000184423"/>
    </source>
</evidence>
<accession>A0A1M4YN01</accession>
<evidence type="ECO:0000313" key="1">
    <source>
        <dbReference type="EMBL" id="SHF07033.1"/>
    </source>
</evidence>
<proteinExistence type="predicted"/>
<organism evidence="1 2">
    <name type="scientific">Caloramator proteoclasticus DSM 10124</name>
    <dbReference type="NCBI Taxonomy" id="1121262"/>
    <lineage>
        <taxon>Bacteria</taxon>
        <taxon>Bacillati</taxon>
        <taxon>Bacillota</taxon>
        <taxon>Clostridia</taxon>
        <taxon>Eubacteriales</taxon>
        <taxon>Clostridiaceae</taxon>
        <taxon>Caloramator</taxon>
    </lineage>
</organism>
<dbReference type="EMBL" id="FQVG01000032">
    <property type="protein sequence ID" value="SHF07033.1"/>
    <property type="molecule type" value="Genomic_DNA"/>
</dbReference>
<dbReference type="Proteomes" id="UP000184423">
    <property type="component" value="Unassembled WGS sequence"/>
</dbReference>
<name>A0A1M4YN01_9CLOT</name>
<dbReference type="RefSeq" id="WP_084106652.1">
    <property type="nucleotide sequence ID" value="NZ_FQVG01000032.1"/>
</dbReference>
<keyword evidence="2" id="KW-1185">Reference proteome</keyword>
<gene>
    <name evidence="1" type="ORF">SAMN02746091_01705</name>
</gene>
<reference evidence="2" key="1">
    <citation type="submission" date="2016-11" db="EMBL/GenBank/DDBJ databases">
        <authorList>
            <person name="Varghese N."/>
            <person name="Submissions S."/>
        </authorList>
    </citation>
    <scope>NUCLEOTIDE SEQUENCE [LARGE SCALE GENOMIC DNA]</scope>
    <source>
        <strain evidence="2">DSM 10124</strain>
    </source>
</reference>
<protein>
    <submittedName>
        <fullName evidence="1">Uncharacterized protein</fullName>
    </submittedName>
</protein>
<sequence>MDNKEMTDLQQELLKAIPYLKGWTKQNDHYDKLSNFIYNTTNFVDIIEKSNLNKLPISYVCHRWYNYHTSKVTEKIFEKYGCIREKNLKHKEIDIYFKQIPYDIKLTVLPLKYKGNTDFKNKKGRDDLIIWYYKNQSQEGRKHLANRLFVVCKSKNNNYEDSLKLKCNFILIEKAVFEFIKYYSNRQLNTVSFVHEGKIKIVYSDIIIVEN</sequence>
<dbReference type="AlphaFoldDB" id="A0A1M4YN01"/>